<name>A0A0F7U5A6_NEOCL</name>
<feature type="transmembrane region" description="Helical" evidence="2">
    <location>
        <begin position="141"/>
        <end position="160"/>
    </location>
</feature>
<dbReference type="PANTHER" id="PTHR12358">
    <property type="entry name" value="SPHINGOSINE KINASE"/>
    <property type="match status" value="1"/>
</dbReference>
<gene>
    <name evidence="3" type="ORF">BN1204_008090</name>
</gene>
<accession>A0A0F7U5A6</accession>
<proteinExistence type="predicted"/>
<dbReference type="EMBL" id="LN714477">
    <property type="protein sequence ID" value="CEL64944.1"/>
    <property type="molecule type" value="Genomic_DNA"/>
</dbReference>
<reference evidence="3" key="1">
    <citation type="journal article" date="2015" name="PLoS ONE">
        <title>Comprehensive Evaluation of Toxoplasma gondii VEG and Neospora caninum LIV Genomes with Tachyzoite Stage Transcriptome and Proteome Defines Novel Transcript Features.</title>
        <authorList>
            <person name="Ramaprasad A."/>
            <person name="Mourier T."/>
            <person name="Naeem R."/>
            <person name="Malas T.B."/>
            <person name="Moussa E."/>
            <person name="Panigrahi A."/>
            <person name="Vermont S.J."/>
            <person name="Otto T.D."/>
            <person name="Wastling J."/>
            <person name="Pain A."/>
        </authorList>
    </citation>
    <scope>NUCLEOTIDE SEQUENCE</scope>
    <source>
        <strain evidence="3">Liverpool</strain>
    </source>
</reference>
<dbReference type="SUPFAM" id="SSF111331">
    <property type="entry name" value="NAD kinase/diacylglycerol kinase-like"/>
    <property type="match status" value="2"/>
</dbReference>
<keyword evidence="2" id="KW-1133">Transmembrane helix</keyword>
<feature type="region of interest" description="Disordered" evidence="1">
    <location>
        <begin position="580"/>
        <end position="610"/>
    </location>
</feature>
<dbReference type="InterPro" id="IPR017438">
    <property type="entry name" value="ATP-NAD_kinase_N"/>
</dbReference>
<keyword evidence="2" id="KW-0472">Membrane</keyword>
<evidence type="ECO:0000256" key="1">
    <source>
        <dbReference type="SAM" id="MobiDB-lite"/>
    </source>
</evidence>
<evidence type="ECO:0008006" key="4">
    <source>
        <dbReference type="Google" id="ProtNLM"/>
    </source>
</evidence>
<evidence type="ECO:0000313" key="3">
    <source>
        <dbReference type="EMBL" id="CEL64944.1"/>
    </source>
</evidence>
<feature type="transmembrane region" description="Helical" evidence="2">
    <location>
        <begin position="234"/>
        <end position="256"/>
    </location>
</feature>
<sequence length="1033" mass="113182">MADSLSRESGRTNFLAAADLPCAPCRRCSGDDPGELGGFCFCSCHEGRDREFASSLEPPVESTGGLRRISSDFAAAAADAAVCNAVVAQAAAASQFGAAEEQIERTFVLASSLDARRVLPKSKVKFPDDRKSLLKTIPNCVPYVFISLALYALFLIVCGVRPLYKIVMHHITTGGYLRAVSAVKQTPGSSVMPSSMAMVTLVPHEEYAYEFCAPDVPSSEQMNSLLRALYCGEAFLPALWQFWAQLLFCILAHIWVVRHHLFHLLRQQFRPYSVAGEFSLDEHSAEKTTQYVSALQPQSPLCGRYGFVNSKGHIRHILALINPTSGGRMAMTYYQQLILPELLLLFGADTKVLPIVLDEKNGEFVCAFIHRWSHVFDLCLILGGDGSYHSIVNLLIRAGLEKRQADWDDCEGSDNSQEAPVGEGVSPDYDNLFNSNKRRSRIKTPKCEACRKKKCIFPLNLPITPVPLGTSNTWCSEFVFSYAGPIAAKCYAANARQAAAAIMEELDREKAKASRRVSRHFAHPEQTSTDEGLELVPNEAEHGLRNEEQTSNSQDGKRRIVRLDASKNCSSGCAQSASRMETCDGYESDTSSLSSTPSSRPTEFVDPAPPAASHSLYQAIPGICDSSKYPSVAAQAAAQAAVDVAALARNEASIAAASVEKGAFSANCDVKAEEAAVAAEAACDAAARVAKAAGSRGAGAWENLASPSCSDGACETKEMDDCSGGTERTLDAKASVPEMPAARIVAKLAAQNRNESADLAECSRLLSPAPTPELKGVRLAKHHLRVAKMMDELATKMGPGKDKNMMQLGRERLLHFWMRRLQESRSTRINALLVEAGGERHICCNSLEFGFIGTAQVHSEDTRWTGHMRYTLAFLYQLLMRRTFPAYITATLPNGEVVHRIGDYMVVALDVIQHWTDDRPVARQAQMDGPCAWLLLMNGEISRARLWAYTSDLRRLSMAEEKGLEMLPVKRVHIKLTEPGIYGLDGEVYRHGGELTFTLLPGPIRVCVSEFDQLVAHPAVGHRWMKHIRKEVR</sequence>
<dbReference type="PANTHER" id="PTHR12358:SF54">
    <property type="entry name" value="SPHINGOSINE KINASE RELATED PROTEIN"/>
    <property type="match status" value="1"/>
</dbReference>
<dbReference type="Gene3D" id="3.40.50.10330">
    <property type="entry name" value="Probable inorganic polyphosphate/atp-NAD kinase, domain 1"/>
    <property type="match status" value="1"/>
</dbReference>
<feature type="region of interest" description="Disordered" evidence="1">
    <location>
        <begin position="514"/>
        <end position="535"/>
    </location>
</feature>
<evidence type="ECO:0000256" key="2">
    <source>
        <dbReference type="SAM" id="Phobius"/>
    </source>
</evidence>
<dbReference type="InterPro" id="IPR050187">
    <property type="entry name" value="Lipid_Phosphate_FormReg"/>
</dbReference>
<dbReference type="Gene3D" id="2.60.200.40">
    <property type="match status" value="2"/>
</dbReference>
<organism evidence="3">
    <name type="scientific">Neospora caninum (strain Liverpool)</name>
    <dbReference type="NCBI Taxonomy" id="572307"/>
    <lineage>
        <taxon>Eukaryota</taxon>
        <taxon>Sar</taxon>
        <taxon>Alveolata</taxon>
        <taxon>Apicomplexa</taxon>
        <taxon>Conoidasida</taxon>
        <taxon>Coccidia</taxon>
        <taxon>Eucoccidiorida</taxon>
        <taxon>Eimeriorina</taxon>
        <taxon>Sarcocystidae</taxon>
        <taxon>Neospora</taxon>
    </lineage>
</organism>
<dbReference type="AlphaFoldDB" id="A0A0F7U5A6"/>
<keyword evidence="2" id="KW-0812">Transmembrane</keyword>
<protein>
    <recommendedName>
        <fullName evidence="4">Transmembrane protein</fullName>
    </recommendedName>
</protein>
<feature type="compositionally biased region" description="Low complexity" evidence="1">
    <location>
        <begin position="588"/>
        <end position="602"/>
    </location>
</feature>
<dbReference type="InterPro" id="IPR016064">
    <property type="entry name" value="NAD/diacylglycerol_kinase_sf"/>
</dbReference>